<protein>
    <submittedName>
        <fullName evidence="2">Glycosyl transferase group 1</fullName>
    </submittedName>
</protein>
<proteinExistence type="predicted"/>
<dbReference type="Pfam" id="PF00534">
    <property type="entry name" value="Glycos_transf_1"/>
    <property type="match status" value="1"/>
</dbReference>
<dbReference type="PANTHER" id="PTHR45947:SF3">
    <property type="entry name" value="SULFOQUINOVOSYL TRANSFERASE SQD2"/>
    <property type="match status" value="1"/>
</dbReference>
<keyword evidence="2" id="KW-0808">Transferase</keyword>
<gene>
    <name evidence="2" type="ORF">UX31_C0047G0003</name>
</gene>
<dbReference type="InterPro" id="IPR050194">
    <property type="entry name" value="Glycosyltransferase_grp1"/>
</dbReference>
<feature type="domain" description="Glycosyl transferase family 1" evidence="1">
    <location>
        <begin position="128"/>
        <end position="252"/>
    </location>
</feature>
<dbReference type="SUPFAM" id="SSF53756">
    <property type="entry name" value="UDP-Glycosyltransferase/glycogen phosphorylase"/>
    <property type="match status" value="1"/>
</dbReference>
<name>A0A0G1NHM0_9BACT</name>
<organism evidence="2 3">
    <name type="scientific">Candidatus Nomurabacteria bacterium GW2011_GWA1_46_11</name>
    <dbReference type="NCBI Taxonomy" id="1618732"/>
    <lineage>
        <taxon>Bacteria</taxon>
        <taxon>Candidatus Nomuraibacteriota</taxon>
    </lineage>
</organism>
<dbReference type="PANTHER" id="PTHR45947">
    <property type="entry name" value="SULFOQUINOVOSYL TRANSFERASE SQD2"/>
    <property type="match status" value="1"/>
</dbReference>
<evidence type="ECO:0000313" key="2">
    <source>
        <dbReference type="EMBL" id="KKU19857.1"/>
    </source>
</evidence>
<evidence type="ECO:0000313" key="3">
    <source>
        <dbReference type="Proteomes" id="UP000034107"/>
    </source>
</evidence>
<evidence type="ECO:0000259" key="1">
    <source>
        <dbReference type="Pfam" id="PF00534"/>
    </source>
</evidence>
<accession>A0A0G1NHM0</accession>
<dbReference type="InterPro" id="IPR001296">
    <property type="entry name" value="Glyco_trans_1"/>
</dbReference>
<dbReference type="AlphaFoldDB" id="A0A0G1NHM0"/>
<dbReference type="Proteomes" id="UP000034107">
    <property type="component" value="Unassembled WGS sequence"/>
</dbReference>
<comment type="caution">
    <text evidence="2">The sequence shown here is derived from an EMBL/GenBank/DDBJ whole genome shotgun (WGS) entry which is preliminary data.</text>
</comment>
<dbReference type="EMBL" id="LCLS01000047">
    <property type="protein sequence ID" value="KKU19857.1"/>
    <property type="molecule type" value="Genomic_DNA"/>
</dbReference>
<reference evidence="2 3" key="1">
    <citation type="journal article" date="2015" name="Nature">
        <title>rRNA introns, odd ribosomes, and small enigmatic genomes across a large radiation of phyla.</title>
        <authorList>
            <person name="Brown C.T."/>
            <person name="Hug L.A."/>
            <person name="Thomas B.C."/>
            <person name="Sharon I."/>
            <person name="Castelle C.J."/>
            <person name="Singh A."/>
            <person name="Wilkins M.J."/>
            <person name="Williams K.H."/>
            <person name="Banfield J.F."/>
        </authorList>
    </citation>
    <scope>NUCLEOTIDE SEQUENCE [LARGE SCALE GENOMIC DNA]</scope>
</reference>
<dbReference type="Gene3D" id="3.40.50.2000">
    <property type="entry name" value="Glycogen Phosphorylase B"/>
    <property type="match status" value="1"/>
</dbReference>
<dbReference type="GO" id="GO:0016757">
    <property type="term" value="F:glycosyltransferase activity"/>
    <property type="evidence" value="ECO:0007669"/>
    <property type="project" value="InterPro"/>
</dbReference>
<sequence length="307" mass="34599">MLMPLAVEQFDLSKYDLVISNSASFAKGVITKPRTKHISYCMTPTRFLWDDSHKFLRNFRGAENSQRNQWPNADFVSLLASPFLSYLRVWDQQASQRVDEFIAISHFIQARIKKYYKRDSGMIYPELGNYFLMVGRLVPYKRFDLAVRVFTQLGWPLKIIGSGPQLNYLKSIAGKNVEFLGLLSDHLLPGYYARAQALVFPQEEDFGIVAVEAMASGRPVIAFQGGGSTEIIKAGETGIFFAEQTEPSLLAALQAFRAGDFNPQQVRGRALLFDQKIFKQQFMATVEAVTRGPVAPVAANSIRVFNF</sequence>